<reference evidence="1 2" key="1">
    <citation type="journal article" date="2020" name="Nature">
        <title>Six reference-quality genomes reveal evolution of bat adaptations.</title>
        <authorList>
            <person name="Jebb D."/>
            <person name="Huang Z."/>
            <person name="Pippel M."/>
            <person name="Hughes G.M."/>
            <person name="Lavrichenko K."/>
            <person name="Devanna P."/>
            <person name="Winkler S."/>
            <person name="Jermiin L.S."/>
            <person name="Skirmuntt E.C."/>
            <person name="Katzourakis A."/>
            <person name="Burkitt-Gray L."/>
            <person name="Ray D.A."/>
            <person name="Sullivan K.A.M."/>
            <person name="Roscito J.G."/>
            <person name="Kirilenko B.M."/>
            <person name="Davalos L.M."/>
            <person name="Corthals A.P."/>
            <person name="Power M.L."/>
            <person name="Jones G."/>
            <person name="Ransome R.D."/>
            <person name="Dechmann D.K.N."/>
            <person name="Locatelli A.G."/>
            <person name="Puechmaille S.J."/>
            <person name="Fedrigo O."/>
            <person name="Jarvis E.D."/>
            <person name="Hiller M."/>
            <person name="Vernes S.C."/>
            <person name="Myers E.W."/>
            <person name="Teeling E.C."/>
        </authorList>
    </citation>
    <scope>NUCLEOTIDE SEQUENCE [LARGE SCALE GENOMIC DNA]</scope>
    <source>
        <strain evidence="1">MMolMol1</strain>
        <tissue evidence="1">Muscle</tissue>
    </source>
</reference>
<evidence type="ECO:0000313" key="1">
    <source>
        <dbReference type="EMBL" id="KAF6420556.1"/>
    </source>
</evidence>
<sequence>MRNINGRTVLWMREAKSRWWTDFVSSTVSSVLRPGGDVSSWGVLPCPVAHSQGP</sequence>
<organism evidence="1 2">
    <name type="scientific">Molossus molossus</name>
    <name type="common">Pallas' mastiff bat</name>
    <name type="synonym">Vespertilio molossus</name>
    <dbReference type="NCBI Taxonomy" id="27622"/>
    <lineage>
        <taxon>Eukaryota</taxon>
        <taxon>Metazoa</taxon>
        <taxon>Chordata</taxon>
        <taxon>Craniata</taxon>
        <taxon>Vertebrata</taxon>
        <taxon>Euteleostomi</taxon>
        <taxon>Mammalia</taxon>
        <taxon>Eutheria</taxon>
        <taxon>Laurasiatheria</taxon>
        <taxon>Chiroptera</taxon>
        <taxon>Yangochiroptera</taxon>
        <taxon>Molossidae</taxon>
        <taxon>Molossus</taxon>
    </lineage>
</organism>
<dbReference type="AlphaFoldDB" id="A0A7J8DC03"/>
<dbReference type="EMBL" id="JACASF010000018">
    <property type="protein sequence ID" value="KAF6420556.1"/>
    <property type="molecule type" value="Genomic_DNA"/>
</dbReference>
<proteinExistence type="predicted"/>
<name>A0A7J8DC03_MOLMO</name>
<comment type="caution">
    <text evidence="1">The sequence shown here is derived from an EMBL/GenBank/DDBJ whole genome shotgun (WGS) entry which is preliminary data.</text>
</comment>
<dbReference type="Proteomes" id="UP000550707">
    <property type="component" value="Unassembled WGS sequence"/>
</dbReference>
<gene>
    <name evidence="1" type="ORF">HJG59_007666</name>
</gene>
<keyword evidence="2" id="KW-1185">Reference proteome</keyword>
<protein>
    <submittedName>
        <fullName evidence="1">LHFPL tetraspan subfamily member 4</fullName>
    </submittedName>
</protein>
<accession>A0A7J8DC03</accession>
<evidence type="ECO:0000313" key="2">
    <source>
        <dbReference type="Proteomes" id="UP000550707"/>
    </source>
</evidence>